<keyword evidence="2 10" id="KW-0963">Cytoplasm</keyword>
<feature type="domain" description="Tr-type G" evidence="11">
    <location>
        <begin position="11"/>
        <end position="205"/>
    </location>
</feature>
<dbReference type="InterPro" id="IPR041709">
    <property type="entry name" value="EF-Tu_GTP-bd"/>
</dbReference>
<dbReference type="Proteomes" id="UP000051751">
    <property type="component" value="Unassembled WGS sequence"/>
</dbReference>
<protein>
    <recommendedName>
        <fullName evidence="9 10">Elongation factor Tu</fullName>
        <shortName evidence="10">EF-Tu</shortName>
        <ecNumber evidence="10">3.6.5.3</ecNumber>
    </recommendedName>
</protein>
<proteinExistence type="inferred from homology"/>
<dbReference type="InterPro" id="IPR027417">
    <property type="entry name" value="P-loop_NTPase"/>
</dbReference>
<evidence type="ECO:0000256" key="6">
    <source>
        <dbReference type="ARBA" id="ARBA00022842"/>
    </source>
</evidence>
<dbReference type="InterPro" id="IPR009001">
    <property type="entry name" value="Transl_elong_EF1A/Init_IF2_C"/>
</dbReference>
<dbReference type="FunFam" id="2.40.30.10:FF:000001">
    <property type="entry name" value="Elongation factor Tu"/>
    <property type="match status" value="1"/>
</dbReference>
<comment type="function">
    <text evidence="10">GTP hydrolase that promotes the GTP-dependent binding of aminoacyl-tRNA to the A-site of ribosomes during protein biosynthesis.</text>
</comment>
<keyword evidence="6 10" id="KW-0460">Magnesium</keyword>
<dbReference type="InterPro" id="IPR004160">
    <property type="entry name" value="Transl_elong_EFTu/EF1A_C"/>
</dbReference>
<dbReference type="PROSITE" id="PS00301">
    <property type="entry name" value="G_TR_1"/>
    <property type="match status" value="1"/>
</dbReference>
<evidence type="ECO:0000256" key="7">
    <source>
        <dbReference type="ARBA" id="ARBA00022917"/>
    </source>
</evidence>
<dbReference type="FunFam" id="3.40.50.300:FF:000003">
    <property type="entry name" value="Elongation factor Tu"/>
    <property type="match status" value="1"/>
</dbReference>
<dbReference type="GO" id="GO:0003924">
    <property type="term" value="F:GTPase activity"/>
    <property type="evidence" value="ECO:0007669"/>
    <property type="project" value="UniProtKB-UniRule"/>
</dbReference>
<dbReference type="NCBIfam" id="TIGR00231">
    <property type="entry name" value="small_GTP"/>
    <property type="match status" value="1"/>
</dbReference>
<dbReference type="PATRIC" id="fig|81857.3.peg.296"/>
<organism evidence="12 15">
    <name type="scientific">Lactobacillus selangorensis</name>
    <dbReference type="NCBI Taxonomy" id="81857"/>
    <lineage>
        <taxon>Bacteria</taxon>
        <taxon>Bacillati</taxon>
        <taxon>Bacillota</taxon>
        <taxon>Bacilli</taxon>
        <taxon>Lactobacillales</taxon>
        <taxon>Lactobacillaceae</taxon>
        <taxon>Lactobacillus</taxon>
    </lineage>
</organism>
<dbReference type="Pfam" id="PF03143">
    <property type="entry name" value="GTP_EFTU_D3"/>
    <property type="match status" value="1"/>
</dbReference>
<dbReference type="InterPro" id="IPR031157">
    <property type="entry name" value="G_TR_CS"/>
</dbReference>
<comment type="catalytic activity">
    <reaction evidence="10">
        <text>GTP + H2O = GDP + phosphate + H(+)</text>
        <dbReference type="Rhea" id="RHEA:19669"/>
        <dbReference type="ChEBI" id="CHEBI:15377"/>
        <dbReference type="ChEBI" id="CHEBI:15378"/>
        <dbReference type="ChEBI" id="CHEBI:37565"/>
        <dbReference type="ChEBI" id="CHEBI:43474"/>
        <dbReference type="ChEBI" id="CHEBI:58189"/>
        <dbReference type="EC" id="3.6.5.3"/>
    </reaction>
</comment>
<dbReference type="InterPro" id="IPR050055">
    <property type="entry name" value="EF-Tu_GTPase"/>
</dbReference>
<keyword evidence="7 10" id="KW-0648">Protein biosynthesis</keyword>
<keyword evidence="3 10" id="KW-0547">Nucleotide-binding</keyword>
<keyword evidence="14" id="KW-1185">Reference proteome</keyword>
<evidence type="ECO:0000256" key="4">
    <source>
        <dbReference type="ARBA" id="ARBA00022768"/>
    </source>
</evidence>
<accession>A0A0R2FMJ0</accession>
<dbReference type="HAMAP" id="MF_00118_B">
    <property type="entry name" value="EF_Tu_B"/>
    <property type="match status" value="1"/>
</dbReference>
<dbReference type="SUPFAM" id="SSF50447">
    <property type="entry name" value="Translation proteins"/>
    <property type="match status" value="1"/>
</dbReference>
<dbReference type="GO" id="GO:0005525">
    <property type="term" value="F:GTP binding"/>
    <property type="evidence" value="ECO:0007669"/>
    <property type="project" value="UniProtKB-UniRule"/>
</dbReference>
<feature type="binding site" evidence="10">
    <location>
        <begin position="137"/>
        <end position="140"/>
    </location>
    <ligand>
        <name>GTP</name>
        <dbReference type="ChEBI" id="CHEBI:37565"/>
    </ligand>
</feature>
<evidence type="ECO:0000259" key="11">
    <source>
        <dbReference type="PROSITE" id="PS51722"/>
    </source>
</evidence>
<dbReference type="EMBL" id="JQAT01000001">
    <property type="protein sequence ID" value="KRN29406.1"/>
    <property type="molecule type" value="Genomic_DNA"/>
</dbReference>
<dbReference type="GO" id="GO:0000287">
    <property type="term" value="F:magnesium ion binding"/>
    <property type="evidence" value="ECO:0007669"/>
    <property type="project" value="UniProtKB-UniRule"/>
</dbReference>
<evidence type="ECO:0000313" key="12">
    <source>
        <dbReference type="EMBL" id="KRN29406.1"/>
    </source>
</evidence>
<dbReference type="PANTHER" id="PTHR43721">
    <property type="entry name" value="ELONGATION FACTOR TU-RELATED"/>
    <property type="match status" value="1"/>
</dbReference>
<evidence type="ECO:0000256" key="5">
    <source>
        <dbReference type="ARBA" id="ARBA00022801"/>
    </source>
</evidence>
<dbReference type="NCBIfam" id="NF009373">
    <property type="entry name" value="PRK12736.1"/>
    <property type="match status" value="1"/>
</dbReference>
<dbReference type="NCBIfam" id="TIGR00485">
    <property type="entry name" value="EF-Tu"/>
    <property type="match status" value="1"/>
</dbReference>
<dbReference type="NCBIfam" id="NF000766">
    <property type="entry name" value="PRK00049.1"/>
    <property type="match status" value="1"/>
</dbReference>
<dbReference type="EMBL" id="JQAZ01000001">
    <property type="protein sequence ID" value="KRN34065.1"/>
    <property type="molecule type" value="Genomic_DNA"/>
</dbReference>
<comment type="subunit">
    <text evidence="10">Monomer.</text>
</comment>
<dbReference type="InterPro" id="IPR033720">
    <property type="entry name" value="EFTU_2"/>
</dbReference>
<comment type="caution">
    <text evidence="12">The sequence shown here is derived from an EMBL/GenBank/DDBJ whole genome shotgun (WGS) entry which is preliminary data.</text>
</comment>
<dbReference type="SUPFAM" id="SSF50465">
    <property type="entry name" value="EF-Tu/eEF-1alpha/eIF2-gamma C-terminal domain"/>
    <property type="match status" value="1"/>
</dbReference>
<evidence type="ECO:0000256" key="2">
    <source>
        <dbReference type="ARBA" id="ARBA00022490"/>
    </source>
</evidence>
<dbReference type="Gene3D" id="2.40.30.10">
    <property type="entry name" value="Translation factors"/>
    <property type="match status" value="2"/>
</dbReference>
<evidence type="ECO:0000313" key="15">
    <source>
        <dbReference type="Proteomes" id="UP000051751"/>
    </source>
</evidence>
<dbReference type="CDD" id="cd01884">
    <property type="entry name" value="EF_Tu"/>
    <property type="match status" value="1"/>
</dbReference>
<dbReference type="PRINTS" id="PR00315">
    <property type="entry name" value="ELONGATNFCT"/>
</dbReference>
<dbReference type="PANTHER" id="PTHR43721:SF22">
    <property type="entry name" value="ELONGATION FACTOR TU, MITOCHONDRIAL"/>
    <property type="match status" value="1"/>
</dbReference>
<dbReference type="GO" id="GO:0003746">
    <property type="term" value="F:translation elongation factor activity"/>
    <property type="evidence" value="ECO:0007669"/>
    <property type="project" value="UniProtKB-UniRule"/>
</dbReference>
<sequence>MAEKEHYERTKPHVNIGTIGHVDHGKTTLTAAITKVLAAKGLAKEEDYADIDAAPEEKERGITINTAHVEYETEKRHYAHIDAPGHADYVKNMITGAAQMDGAILVVAATDGPMPQTREHILLARQVGVNYIVVFLNKTDLVDDDELIDLVEMEVRELLSEYDYPGDDIPVVRGSALKALQGDPEQEQVVLDLLDIIDEYIPTPVRDTDKPFLMPVEDVFTITGRGTVASGRIDRGTIKLGDEVEIVGLQPEVLKSTVTGLEMFRKTLDLGEAGDNVGILLRGINHDQVERGQVLAAPGSIQTHNKFKGEVYVMTKEEGGRHTPFFSNYRPQFYFHTTDVTGVIELPDGVEMVMPGDNVTFEVDLIKPVAIEKGTKFTVREGGRTVGAGVVTEILD</sequence>
<reference evidence="14 15" key="1">
    <citation type="journal article" date="2015" name="Genome Announc.">
        <title>Expanding the biotechnology potential of lactobacilli through comparative genomics of 213 strains and associated genera.</title>
        <authorList>
            <person name="Sun Z."/>
            <person name="Harris H.M."/>
            <person name="McCann A."/>
            <person name="Guo C."/>
            <person name="Argimon S."/>
            <person name="Zhang W."/>
            <person name="Yang X."/>
            <person name="Jeffery I.B."/>
            <person name="Cooney J.C."/>
            <person name="Kagawa T.F."/>
            <person name="Liu W."/>
            <person name="Song Y."/>
            <person name="Salvetti E."/>
            <person name="Wrobel A."/>
            <person name="Rasinkangas P."/>
            <person name="Parkhill J."/>
            <person name="Rea M.C."/>
            <person name="O'Sullivan O."/>
            <person name="Ritari J."/>
            <person name="Douillard F.P."/>
            <person name="Paul Ross R."/>
            <person name="Yang R."/>
            <person name="Briner A.E."/>
            <person name="Felis G.E."/>
            <person name="de Vos W.M."/>
            <person name="Barrangou R."/>
            <person name="Klaenhammer T.R."/>
            <person name="Caufield P.W."/>
            <person name="Cui Y."/>
            <person name="Zhang H."/>
            <person name="O'Toole P.W."/>
        </authorList>
    </citation>
    <scope>NUCLEOTIDE SEQUENCE [LARGE SCALE GENOMIC DNA]</scope>
    <source>
        <strain evidence="12 15">ATCC BAA-66</strain>
        <strain evidence="13 14">DSM 13344</strain>
    </source>
</reference>
<dbReference type="NCBIfam" id="NF009372">
    <property type="entry name" value="PRK12735.1"/>
    <property type="match status" value="1"/>
</dbReference>
<dbReference type="GO" id="GO:0005829">
    <property type="term" value="C:cytosol"/>
    <property type="evidence" value="ECO:0007669"/>
    <property type="project" value="TreeGrafter"/>
</dbReference>
<evidence type="ECO:0000256" key="10">
    <source>
        <dbReference type="HAMAP-Rule" id="MF_00118"/>
    </source>
</evidence>
<evidence type="ECO:0000313" key="13">
    <source>
        <dbReference type="EMBL" id="KRN34065.1"/>
    </source>
</evidence>
<dbReference type="SUPFAM" id="SSF52540">
    <property type="entry name" value="P-loop containing nucleoside triphosphate hydrolases"/>
    <property type="match status" value="1"/>
</dbReference>
<comment type="subcellular location">
    <subcellularLocation>
        <location evidence="10">Cytoplasm</location>
    </subcellularLocation>
</comment>
<dbReference type="AlphaFoldDB" id="A0A0R2FMJ0"/>
<dbReference type="PROSITE" id="PS51722">
    <property type="entry name" value="G_TR_2"/>
    <property type="match status" value="1"/>
</dbReference>
<feature type="binding site" evidence="10">
    <location>
        <begin position="82"/>
        <end position="86"/>
    </location>
    <ligand>
        <name>GTP</name>
        <dbReference type="ChEBI" id="CHEBI:37565"/>
    </ligand>
</feature>
<gene>
    <name evidence="10" type="primary">tuf</name>
    <name evidence="12" type="ORF">IV38_GL000290</name>
    <name evidence="13" type="ORF">IV40_GL000379</name>
</gene>
<dbReference type="Pfam" id="PF03144">
    <property type="entry name" value="GTP_EFTU_D2"/>
    <property type="match status" value="1"/>
</dbReference>
<dbReference type="OrthoDB" id="9804504at2"/>
<keyword evidence="4 10" id="KW-0251">Elongation factor</keyword>
<name>A0A0R2FMJ0_9LACO</name>
<dbReference type="STRING" id="81857.IV38_GL000290"/>
<keyword evidence="5 10" id="KW-0378">Hydrolase</keyword>
<feature type="binding site" evidence="10">
    <location>
        <begin position="20"/>
        <end position="27"/>
    </location>
    <ligand>
        <name>GTP</name>
        <dbReference type="ChEBI" id="CHEBI:37565"/>
    </ligand>
</feature>
<dbReference type="Pfam" id="PF00009">
    <property type="entry name" value="GTP_EFTU"/>
    <property type="match status" value="1"/>
</dbReference>
<evidence type="ECO:0000256" key="1">
    <source>
        <dbReference type="ARBA" id="ARBA00007249"/>
    </source>
</evidence>
<evidence type="ECO:0000313" key="14">
    <source>
        <dbReference type="Proteomes" id="UP000051645"/>
    </source>
</evidence>
<dbReference type="Proteomes" id="UP000051645">
    <property type="component" value="Unassembled WGS sequence"/>
</dbReference>
<dbReference type="RefSeq" id="WP_057768663.1">
    <property type="nucleotide sequence ID" value="NZ_JQAT01000001.1"/>
</dbReference>
<dbReference type="Gene3D" id="3.40.50.300">
    <property type="entry name" value="P-loop containing nucleotide triphosphate hydrolases"/>
    <property type="match status" value="1"/>
</dbReference>
<dbReference type="InterPro" id="IPR004541">
    <property type="entry name" value="Transl_elong_EFTu/EF1A_bac/org"/>
</dbReference>
<evidence type="ECO:0000256" key="9">
    <source>
        <dbReference type="ARBA" id="ARBA00029554"/>
    </source>
</evidence>
<dbReference type="CDD" id="cd03697">
    <property type="entry name" value="EFTU_II"/>
    <property type="match status" value="1"/>
</dbReference>
<dbReference type="InterPro" id="IPR000795">
    <property type="entry name" value="T_Tr_GTP-bd_dom"/>
</dbReference>
<keyword evidence="10" id="KW-0479">Metal-binding</keyword>
<dbReference type="EC" id="3.6.5.3" evidence="10"/>
<dbReference type="InterPro" id="IPR004161">
    <property type="entry name" value="EFTu-like_2"/>
</dbReference>
<dbReference type="CDD" id="cd03707">
    <property type="entry name" value="EFTU_III"/>
    <property type="match status" value="1"/>
</dbReference>
<comment type="similarity">
    <text evidence="1 10">Belongs to the TRAFAC class translation factor GTPase superfamily. Classic translation factor GTPase family. EF-Tu/EF-1A subfamily.</text>
</comment>
<evidence type="ECO:0000256" key="8">
    <source>
        <dbReference type="ARBA" id="ARBA00023134"/>
    </source>
</evidence>
<feature type="binding site" evidence="10">
    <location>
        <position position="27"/>
    </location>
    <ligand>
        <name>Mg(2+)</name>
        <dbReference type="ChEBI" id="CHEBI:18420"/>
    </ligand>
</feature>
<dbReference type="InterPro" id="IPR009000">
    <property type="entry name" value="Transl_B-barrel_sf"/>
</dbReference>
<dbReference type="InterPro" id="IPR005225">
    <property type="entry name" value="Small_GTP-bd"/>
</dbReference>
<evidence type="ECO:0000256" key="3">
    <source>
        <dbReference type="ARBA" id="ARBA00022741"/>
    </source>
</evidence>
<keyword evidence="8 10" id="KW-0342">GTP-binding</keyword>